<evidence type="ECO:0000256" key="6">
    <source>
        <dbReference type="SAM" id="MobiDB-lite"/>
    </source>
</evidence>
<feature type="compositionally biased region" description="Polar residues" evidence="6">
    <location>
        <begin position="1"/>
        <end position="19"/>
    </location>
</feature>
<dbReference type="Pfam" id="PF00786">
    <property type="entry name" value="PBD"/>
    <property type="match status" value="1"/>
</dbReference>
<dbReference type="InterPro" id="IPR020635">
    <property type="entry name" value="Tyr_kinase_cat_dom"/>
</dbReference>
<feature type="region of interest" description="Disordered" evidence="6">
    <location>
        <begin position="1"/>
        <end position="157"/>
    </location>
</feature>
<dbReference type="InterPro" id="IPR000095">
    <property type="entry name" value="CRIB_dom"/>
</dbReference>
<feature type="compositionally biased region" description="Pro residues" evidence="6">
    <location>
        <begin position="506"/>
        <end position="516"/>
    </location>
</feature>
<dbReference type="GO" id="GO:0005524">
    <property type="term" value="F:ATP binding"/>
    <property type="evidence" value="ECO:0007669"/>
    <property type="project" value="UniProtKB-KW"/>
</dbReference>
<feature type="domain" description="CRIB" evidence="8">
    <location>
        <begin position="150"/>
        <end position="163"/>
    </location>
</feature>
<feature type="compositionally biased region" description="Basic residues" evidence="6">
    <location>
        <begin position="105"/>
        <end position="121"/>
    </location>
</feature>
<dbReference type="InterPro" id="IPR011009">
    <property type="entry name" value="Kinase-like_dom_sf"/>
</dbReference>
<evidence type="ECO:0000256" key="5">
    <source>
        <dbReference type="ARBA" id="ARBA00048679"/>
    </source>
</evidence>
<dbReference type="OrthoDB" id="248923at2759"/>
<feature type="region of interest" description="Disordered" evidence="6">
    <location>
        <begin position="688"/>
        <end position="846"/>
    </location>
</feature>
<organism evidence="9 10">
    <name type="scientific">Leucocoprinus leucothites</name>
    <dbReference type="NCBI Taxonomy" id="201217"/>
    <lineage>
        <taxon>Eukaryota</taxon>
        <taxon>Fungi</taxon>
        <taxon>Dikarya</taxon>
        <taxon>Basidiomycota</taxon>
        <taxon>Agaricomycotina</taxon>
        <taxon>Agaricomycetes</taxon>
        <taxon>Agaricomycetidae</taxon>
        <taxon>Agaricales</taxon>
        <taxon>Agaricineae</taxon>
        <taxon>Agaricaceae</taxon>
        <taxon>Leucocoprinus</taxon>
    </lineage>
</organism>
<keyword evidence="3" id="KW-0067">ATP-binding</keyword>
<feature type="compositionally biased region" description="Low complexity" evidence="6">
    <location>
        <begin position="425"/>
        <end position="464"/>
    </location>
</feature>
<proteinExistence type="inferred from homology"/>
<feature type="compositionally biased region" description="Low complexity" evidence="6">
    <location>
        <begin position="292"/>
        <end position="331"/>
    </location>
</feature>
<feature type="compositionally biased region" description="Low complexity" evidence="6">
    <location>
        <begin position="86"/>
        <end position="97"/>
    </location>
</feature>
<dbReference type="Proteomes" id="UP000559027">
    <property type="component" value="Unassembled WGS sequence"/>
</dbReference>
<keyword evidence="10" id="KW-1185">Reference proteome</keyword>
<dbReference type="EMBL" id="JAACJO010000010">
    <property type="protein sequence ID" value="KAF5353396.1"/>
    <property type="molecule type" value="Genomic_DNA"/>
</dbReference>
<comment type="catalytic activity">
    <reaction evidence="4">
        <text>L-threonyl-[protein] + ATP = O-phospho-L-threonyl-[protein] + ADP + H(+)</text>
        <dbReference type="Rhea" id="RHEA:46608"/>
        <dbReference type="Rhea" id="RHEA-COMP:11060"/>
        <dbReference type="Rhea" id="RHEA-COMP:11605"/>
        <dbReference type="ChEBI" id="CHEBI:15378"/>
        <dbReference type="ChEBI" id="CHEBI:30013"/>
        <dbReference type="ChEBI" id="CHEBI:30616"/>
        <dbReference type="ChEBI" id="CHEBI:61977"/>
        <dbReference type="ChEBI" id="CHEBI:456216"/>
        <dbReference type="EC" id="2.7.11.1"/>
    </reaction>
</comment>
<dbReference type="Gene3D" id="1.10.510.10">
    <property type="entry name" value="Transferase(Phosphotransferase) domain 1"/>
    <property type="match status" value="1"/>
</dbReference>
<feature type="region of interest" description="Disordered" evidence="6">
    <location>
        <begin position="922"/>
        <end position="947"/>
    </location>
</feature>
<feature type="compositionally biased region" description="Polar residues" evidence="6">
    <location>
        <begin position="271"/>
        <end position="291"/>
    </location>
</feature>
<feature type="compositionally biased region" description="Low complexity" evidence="6">
    <location>
        <begin position="546"/>
        <end position="561"/>
    </location>
</feature>
<dbReference type="PANTHER" id="PTHR45832:SF22">
    <property type="entry name" value="SERINE_THREONINE-PROTEIN KINASE SAMKA-RELATED"/>
    <property type="match status" value="1"/>
</dbReference>
<dbReference type="SMART" id="SM00219">
    <property type="entry name" value="TyrKc"/>
    <property type="match status" value="1"/>
</dbReference>
<feature type="compositionally biased region" description="Polar residues" evidence="6">
    <location>
        <begin position="763"/>
        <end position="794"/>
    </location>
</feature>
<evidence type="ECO:0000313" key="10">
    <source>
        <dbReference type="Proteomes" id="UP000559027"/>
    </source>
</evidence>
<dbReference type="InterPro" id="IPR036936">
    <property type="entry name" value="CRIB_dom_sf"/>
</dbReference>
<comment type="similarity">
    <text evidence="1">Belongs to the protein kinase superfamily. STE Ser/Thr protein kinase family. STE20 subfamily.</text>
</comment>
<comment type="caution">
    <text evidence="9">The sequence shown here is derived from an EMBL/GenBank/DDBJ whole genome shotgun (WGS) entry which is preliminary data.</text>
</comment>
<dbReference type="InterPro" id="IPR051931">
    <property type="entry name" value="PAK3-like"/>
</dbReference>
<protein>
    <submittedName>
        <fullName evidence="9">Uncharacterized protein</fullName>
    </submittedName>
</protein>
<sequence length="1289" mass="137644">MANTGGASSSAHPKSSRFSTLKMFKLNGKDRPPPPPPKDTYYLQNKSMTSLSPDSLSIPPQSPLSPHYLSQYPHRQSLAPSQSTMSLVSSAASQLSVTPTDQATPKKKKSLNFLKFGKRSKSSSQDTQTDVPPPPPLTRQGVEDQGDSGVTWPSNFQHNVHVDDELTGLPPSWAKSLVERGFTEEEIAMINAKRAANSRMQQIYTGRPDSPASYNPPSTGASQSHTPPIDRSTTPSSNEPHASPVLTHPTPRSTSLSRKFSSSSAHGRSPHPTSTNVPIPTLVTSPSLTSLHSIRTNSTSTSSRHHAPPLLNTTPSTHTPSSTMSSDSHLSYQTANANAPPAVSTLPAVPGTPTRRFQVANPNTPPPAYTPSRIVNGPIAHQDVKTSNSPPSTATGVTSGPVTASSNVLTLSLPIPPSSHRSQASVESTASSQGSTSTESSSHSTPQLQRQPSQSLSQPPRLSLHASNDSDDWSNLVLSASSLMSGDGGGSQNLSGFRATEAKPAGPVPRPIPPIIVPDNEESGASASSSQPPSGWAEASSTARYPPSIATSSPPTSSSPSWKEFKQELEDFVEKDDFKEAPLSAALTESFSPTIPDGLSRSRQRDTLRPGPDGTLLIPPGGKYSSSEGADEDDDDFLSVRRSNRDSSRSSTSTLSASTVTGYTYSTPPQIIRNASVVRRAGAYVTKLPAPTSPSKETPSLQQQLISSSSARRSVVPMQAVTEDASLVENPPMSPMGVGFQLNRDSGSSSGSRRQSGAPPSPMNSQFGSDESTGSASTNSTVSSAQSQDQSTPVTDPGSGGGLGAVELDLASYYTNTPSPSRSSFAAADYNQKPPPSPRDTFGNAPKESGVIKVISRGEDVDASDSFVDLGKDDDDEFEGQVLNGEEEEDEEGTWDTLRGNIAAAAFNATAARPLIIVSGEPTPPSLSTESIPLPTSSAASSSLPGTPLTPVQRYPGWLSGVVNPLTPFIDEAIEPRDHYVELQEIAEGESGSIFAARVNPTNAGKLRLHPNVKSRDALEMKKGAPALVAVKIIAITPPSSSVQMPEAQKLVDLERELKLMKGLWHENILGLDALYVDLTEDTLWVRMELMERSLADIVGLVPEGLMIQDRMIARFAQDVLHGLQYLQENRIAHRDVRSDNLLLNSHGILKLTDFSNAVKLPAESSLRSDPAGVIFWQAPEMRYPNYDALKVDVWSLGATVWEMAETEPPFSDTKQVQSRWPPLTRPEIWSPAFRSFLRACSDPAAVRKNPGELLKDPFVSNVCGRGVIVQLLQQCMNIERAIQSPHDP</sequence>
<dbReference type="PROSITE" id="PS50011">
    <property type="entry name" value="PROTEIN_KINASE_DOM"/>
    <property type="match status" value="1"/>
</dbReference>
<evidence type="ECO:0000313" key="9">
    <source>
        <dbReference type="EMBL" id="KAF5353396.1"/>
    </source>
</evidence>
<name>A0A8H5FY23_9AGAR</name>
<feature type="compositionally biased region" description="Low complexity" evidence="6">
    <location>
        <begin position="931"/>
        <end position="947"/>
    </location>
</feature>
<feature type="compositionally biased region" description="Low complexity" evidence="6">
    <location>
        <begin position="649"/>
        <end position="661"/>
    </location>
</feature>
<dbReference type="GO" id="GO:0004713">
    <property type="term" value="F:protein tyrosine kinase activity"/>
    <property type="evidence" value="ECO:0007669"/>
    <property type="project" value="InterPro"/>
</dbReference>
<keyword evidence="2" id="KW-0547">Nucleotide-binding</keyword>
<feature type="compositionally biased region" description="Polar residues" evidence="6">
    <location>
        <begin position="212"/>
        <end position="240"/>
    </location>
</feature>
<feature type="domain" description="Protein kinase" evidence="7">
    <location>
        <begin position="980"/>
        <end position="1260"/>
    </location>
</feature>
<feature type="compositionally biased region" description="Low complexity" evidence="6">
    <location>
        <begin position="50"/>
        <end position="59"/>
    </location>
</feature>
<comment type="catalytic activity">
    <reaction evidence="5">
        <text>L-seryl-[protein] + ATP = O-phospho-L-seryl-[protein] + ADP + H(+)</text>
        <dbReference type="Rhea" id="RHEA:17989"/>
        <dbReference type="Rhea" id="RHEA-COMP:9863"/>
        <dbReference type="Rhea" id="RHEA-COMP:11604"/>
        <dbReference type="ChEBI" id="CHEBI:15378"/>
        <dbReference type="ChEBI" id="CHEBI:29999"/>
        <dbReference type="ChEBI" id="CHEBI:30616"/>
        <dbReference type="ChEBI" id="CHEBI:83421"/>
        <dbReference type="ChEBI" id="CHEBI:456216"/>
        <dbReference type="EC" id="2.7.11.1"/>
    </reaction>
</comment>
<dbReference type="PANTHER" id="PTHR45832">
    <property type="entry name" value="SERINE/THREONINE-PROTEIN KINASE SAMKA-RELATED-RELATED"/>
    <property type="match status" value="1"/>
</dbReference>
<feature type="compositionally biased region" description="Polar residues" evidence="6">
    <location>
        <begin position="385"/>
        <end position="410"/>
    </location>
</feature>
<feature type="compositionally biased region" description="Low complexity" evidence="6">
    <location>
        <begin position="523"/>
        <end position="535"/>
    </location>
</feature>
<evidence type="ECO:0000259" key="7">
    <source>
        <dbReference type="PROSITE" id="PS50011"/>
    </source>
</evidence>
<feature type="compositionally biased region" description="Polar residues" evidence="6">
    <location>
        <begin position="813"/>
        <end position="824"/>
    </location>
</feature>
<dbReference type="SUPFAM" id="SSF56112">
    <property type="entry name" value="Protein kinase-like (PK-like)"/>
    <property type="match status" value="1"/>
</dbReference>
<reference evidence="9 10" key="1">
    <citation type="journal article" date="2020" name="ISME J.">
        <title>Uncovering the hidden diversity of litter-decomposition mechanisms in mushroom-forming fungi.</title>
        <authorList>
            <person name="Floudas D."/>
            <person name="Bentzer J."/>
            <person name="Ahren D."/>
            <person name="Johansson T."/>
            <person name="Persson P."/>
            <person name="Tunlid A."/>
        </authorList>
    </citation>
    <scope>NUCLEOTIDE SEQUENCE [LARGE SCALE GENOMIC DNA]</scope>
    <source>
        <strain evidence="9 10">CBS 146.42</strain>
    </source>
</reference>
<dbReference type="PROSITE" id="PS50108">
    <property type="entry name" value="CRIB"/>
    <property type="match status" value="1"/>
</dbReference>
<feature type="region of interest" description="Disordered" evidence="6">
    <location>
        <begin position="193"/>
        <end position="469"/>
    </location>
</feature>
<accession>A0A8H5FY23</accession>
<feature type="compositionally biased region" description="Low complexity" evidence="6">
    <location>
        <begin position="700"/>
        <end position="710"/>
    </location>
</feature>
<feature type="region of interest" description="Disordered" evidence="6">
    <location>
        <begin position="484"/>
        <end position="667"/>
    </location>
</feature>
<dbReference type="Gene3D" id="3.90.810.10">
    <property type="entry name" value="CRIB domain"/>
    <property type="match status" value="1"/>
</dbReference>
<dbReference type="SMART" id="SM00220">
    <property type="entry name" value="S_TKc"/>
    <property type="match status" value="1"/>
</dbReference>
<evidence type="ECO:0000256" key="2">
    <source>
        <dbReference type="ARBA" id="ARBA00022741"/>
    </source>
</evidence>
<gene>
    <name evidence="9" type="ORF">D9756_008069</name>
</gene>
<dbReference type="InterPro" id="IPR000719">
    <property type="entry name" value="Prot_kinase_dom"/>
</dbReference>
<dbReference type="GO" id="GO:0004674">
    <property type="term" value="F:protein serine/threonine kinase activity"/>
    <property type="evidence" value="ECO:0007669"/>
    <property type="project" value="UniProtKB-EC"/>
</dbReference>
<feature type="compositionally biased region" description="Low complexity" evidence="6">
    <location>
        <begin position="744"/>
        <end position="758"/>
    </location>
</feature>
<feature type="compositionally biased region" description="Low complexity" evidence="6">
    <location>
        <begin position="253"/>
        <end position="264"/>
    </location>
</feature>
<evidence type="ECO:0000259" key="8">
    <source>
        <dbReference type="PROSITE" id="PS50108"/>
    </source>
</evidence>
<evidence type="ECO:0000256" key="3">
    <source>
        <dbReference type="ARBA" id="ARBA00022840"/>
    </source>
</evidence>
<dbReference type="Pfam" id="PF00069">
    <property type="entry name" value="Pkinase"/>
    <property type="match status" value="1"/>
</dbReference>
<evidence type="ECO:0000256" key="4">
    <source>
        <dbReference type="ARBA" id="ARBA00047899"/>
    </source>
</evidence>
<evidence type="ECO:0000256" key="1">
    <source>
        <dbReference type="ARBA" id="ARBA00008874"/>
    </source>
</evidence>